<evidence type="ECO:0000313" key="2">
    <source>
        <dbReference type="EMBL" id="MFC4555907.1"/>
    </source>
</evidence>
<dbReference type="Proteomes" id="UP001595955">
    <property type="component" value="Unassembled WGS sequence"/>
</dbReference>
<gene>
    <name evidence="2" type="ORF">ACFO3F_11670</name>
</gene>
<protein>
    <submittedName>
        <fullName evidence="2">DinB family protein</fullName>
    </submittedName>
</protein>
<accession>A0ABV9DB34</accession>
<dbReference type="InterPro" id="IPR034660">
    <property type="entry name" value="DinB/YfiT-like"/>
</dbReference>
<feature type="domain" description="DinB-like" evidence="1">
    <location>
        <begin position="31"/>
        <end position="191"/>
    </location>
</feature>
<dbReference type="Pfam" id="PF12867">
    <property type="entry name" value="DinB_2"/>
    <property type="match status" value="1"/>
</dbReference>
<sequence length="202" mass="22246">MSDVLVGGYGQPEFDWAILSEPSVLAMVRGQLGFSWTELSARLSTLTQAEFEWEPAPRALRVVRRGEERAARAAGAGEWVVEWPAEPDGGGTRTVAWLVAHLTEVFFERWEWTFGARRRRCDELEYSGDVRAAVGQLAHWVGAWSEGVAGLDEADVMTVGLSQATPVDAASPFGHLVLHLNRELIHHGSEICTLTDLYRSGA</sequence>
<dbReference type="InterPro" id="IPR024775">
    <property type="entry name" value="DinB-like"/>
</dbReference>
<comment type="caution">
    <text evidence="2">The sequence shown here is derived from an EMBL/GenBank/DDBJ whole genome shotgun (WGS) entry which is preliminary data.</text>
</comment>
<dbReference type="EMBL" id="JBHSGF010000007">
    <property type="protein sequence ID" value="MFC4555907.1"/>
    <property type="molecule type" value="Genomic_DNA"/>
</dbReference>
<proteinExistence type="predicted"/>
<keyword evidence="3" id="KW-1185">Reference proteome</keyword>
<reference evidence="3" key="1">
    <citation type="journal article" date="2019" name="Int. J. Syst. Evol. Microbiol.">
        <title>The Global Catalogue of Microorganisms (GCM) 10K type strain sequencing project: providing services to taxonomists for standard genome sequencing and annotation.</title>
        <authorList>
            <consortium name="The Broad Institute Genomics Platform"/>
            <consortium name="The Broad Institute Genome Sequencing Center for Infectious Disease"/>
            <person name="Wu L."/>
            <person name="Ma J."/>
        </authorList>
    </citation>
    <scope>NUCLEOTIDE SEQUENCE [LARGE SCALE GENOMIC DNA]</scope>
    <source>
        <strain evidence="3">JCM 3369</strain>
    </source>
</reference>
<evidence type="ECO:0000259" key="1">
    <source>
        <dbReference type="Pfam" id="PF12867"/>
    </source>
</evidence>
<organism evidence="2 3">
    <name type="scientific">Georgenia faecalis</name>
    <dbReference type="NCBI Taxonomy" id="2483799"/>
    <lineage>
        <taxon>Bacteria</taxon>
        <taxon>Bacillati</taxon>
        <taxon>Actinomycetota</taxon>
        <taxon>Actinomycetes</taxon>
        <taxon>Micrococcales</taxon>
        <taxon>Bogoriellaceae</taxon>
        <taxon>Georgenia</taxon>
    </lineage>
</organism>
<dbReference type="SUPFAM" id="SSF109854">
    <property type="entry name" value="DinB/YfiT-like putative metalloenzymes"/>
    <property type="match status" value="1"/>
</dbReference>
<name>A0ABV9DB34_9MICO</name>
<dbReference type="RefSeq" id="WP_122824201.1">
    <property type="nucleotide sequence ID" value="NZ_CP033325.1"/>
</dbReference>
<evidence type="ECO:0000313" key="3">
    <source>
        <dbReference type="Proteomes" id="UP001595955"/>
    </source>
</evidence>